<sequence length="136" mass="15533">MASDIHEENLEQVALTQDLRDALQKSNLPLLFNHVINKQLQDPSGVRQTITDKQDLIQQFPERFDGIGRFEGEYKITLDLNVPAVVHPPRDIIYKEPTPPRWVPLSMMDDIKAELDEVEKNMIITKVKEGVSSLGE</sequence>
<accession>A0AAD9VER3</accession>
<dbReference type="AlphaFoldDB" id="A0AAD9VER3"/>
<evidence type="ECO:0000313" key="2">
    <source>
        <dbReference type="Proteomes" id="UP001249851"/>
    </source>
</evidence>
<organism evidence="1 2">
    <name type="scientific">Acropora cervicornis</name>
    <name type="common">Staghorn coral</name>
    <dbReference type="NCBI Taxonomy" id="6130"/>
    <lineage>
        <taxon>Eukaryota</taxon>
        <taxon>Metazoa</taxon>
        <taxon>Cnidaria</taxon>
        <taxon>Anthozoa</taxon>
        <taxon>Hexacorallia</taxon>
        <taxon>Scleractinia</taxon>
        <taxon>Astrocoeniina</taxon>
        <taxon>Acroporidae</taxon>
        <taxon>Acropora</taxon>
    </lineage>
</organism>
<gene>
    <name evidence="1" type="ORF">P5673_003096</name>
</gene>
<dbReference type="Proteomes" id="UP001249851">
    <property type="component" value="Unassembled WGS sequence"/>
</dbReference>
<comment type="caution">
    <text evidence="1">The sequence shown here is derived from an EMBL/GenBank/DDBJ whole genome shotgun (WGS) entry which is preliminary data.</text>
</comment>
<name>A0AAD9VER3_ACRCE</name>
<reference evidence="1" key="2">
    <citation type="journal article" date="2023" name="Science">
        <title>Genomic signatures of disease resistance in endangered staghorn corals.</title>
        <authorList>
            <person name="Vollmer S.V."/>
            <person name="Selwyn J.D."/>
            <person name="Despard B.A."/>
            <person name="Roesel C.L."/>
        </authorList>
    </citation>
    <scope>NUCLEOTIDE SEQUENCE</scope>
    <source>
        <strain evidence="1">K2</strain>
    </source>
</reference>
<reference evidence="1" key="1">
    <citation type="journal article" date="2023" name="G3 (Bethesda)">
        <title>Whole genome assembly and annotation of the endangered Caribbean coral Acropora cervicornis.</title>
        <authorList>
            <person name="Selwyn J.D."/>
            <person name="Vollmer S.V."/>
        </authorList>
    </citation>
    <scope>NUCLEOTIDE SEQUENCE</scope>
    <source>
        <strain evidence="1">K2</strain>
    </source>
</reference>
<dbReference type="EMBL" id="JARQWQ010000005">
    <property type="protein sequence ID" value="KAK2571714.1"/>
    <property type="molecule type" value="Genomic_DNA"/>
</dbReference>
<evidence type="ECO:0000313" key="1">
    <source>
        <dbReference type="EMBL" id="KAK2571714.1"/>
    </source>
</evidence>
<protein>
    <submittedName>
        <fullName evidence="1">Uncharacterized protein</fullName>
    </submittedName>
</protein>
<proteinExistence type="predicted"/>
<keyword evidence="2" id="KW-1185">Reference proteome</keyword>